<dbReference type="GO" id="GO:0140282">
    <property type="term" value="F:carbon-nitrogen ligase activity on lipid II"/>
    <property type="evidence" value="ECO:0007669"/>
    <property type="project" value="UniProtKB-UniRule"/>
</dbReference>
<feature type="active site" evidence="1">
    <location>
        <position position="334"/>
    </location>
</feature>
<dbReference type="RefSeq" id="WP_154544443.1">
    <property type="nucleotide sequence ID" value="NZ_VULO01000006.1"/>
</dbReference>
<gene>
    <name evidence="1" type="primary">murT</name>
    <name evidence="4" type="ORF">FYJ24_05640</name>
</gene>
<dbReference type="GO" id="GO:0005524">
    <property type="term" value="F:ATP binding"/>
    <property type="evidence" value="ECO:0007669"/>
    <property type="project" value="UniProtKB-UniRule"/>
</dbReference>
<dbReference type="InterPro" id="IPR043703">
    <property type="entry name" value="Lipid_II_synth_MurT"/>
</dbReference>
<comment type="pathway">
    <text evidence="1">Cell wall biogenesis; peptidoglycan biosynthesis.</text>
</comment>
<dbReference type="GO" id="GO:0071555">
    <property type="term" value="P:cell wall organization"/>
    <property type="evidence" value="ECO:0007669"/>
    <property type="project" value="UniProtKB-KW"/>
</dbReference>
<keyword evidence="1" id="KW-0133">Cell shape</keyword>
<dbReference type="SUPFAM" id="SSF53623">
    <property type="entry name" value="MurD-like peptide ligases, catalytic domain"/>
    <property type="match status" value="1"/>
</dbReference>
<evidence type="ECO:0000259" key="2">
    <source>
        <dbReference type="Pfam" id="PF08245"/>
    </source>
</evidence>
<organism evidence="4 5">
    <name type="scientific">Scrofimicrobium canadense</name>
    <dbReference type="NCBI Taxonomy" id="2652290"/>
    <lineage>
        <taxon>Bacteria</taxon>
        <taxon>Bacillati</taxon>
        <taxon>Actinomycetota</taxon>
        <taxon>Actinomycetes</taxon>
        <taxon>Actinomycetales</taxon>
        <taxon>Actinomycetaceae</taxon>
        <taxon>Scrofimicrobium</taxon>
    </lineage>
</organism>
<evidence type="ECO:0000259" key="3">
    <source>
        <dbReference type="Pfam" id="PF08353"/>
    </source>
</evidence>
<keyword evidence="1" id="KW-0961">Cell wall biogenesis/degradation</keyword>
<comment type="catalytic activity">
    <reaction evidence="1">
        <text>beta-D-GlcNAc-(1-&gt;4)-Mur2Ac(oyl-L-Ala-gamma-D-O-P-Glu-L-Lys-D-Ala-D-Ala)-di-trans,octa-cis-undecaprenyl diphosphate + NH4(+) = beta-D-GlcNAc-(1-&gt;4)-Mur2Ac(oyl-L-Ala-D-isoglutaminyl-L-Lys-D-Ala-D-Ala)-di-trans,octa-cis-undecaprenyl diphosphate + phosphate + H(+)</text>
        <dbReference type="Rhea" id="RHEA:57932"/>
        <dbReference type="ChEBI" id="CHEBI:15378"/>
        <dbReference type="ChEBI" id="CHEBI:28938"/>
        <dbReference type="ChEBI" id="CHEBI:43474"/>
        <dbReference type="ChEBI" id="CHEBI:62233"/>
        <dbReference type="ChEBI" id="CHEBI:143132"/>
    </reaction>
</comment>
<dbReference type="GO" id="GO:0008360">
    <property type="term" value="P:regulation of cell shape"/>
    <property type="evidence" value="ECO:0007669"/>
    <property type="project" value="UniProtKB-KW"/>
</dbReference>
<keyword evidence="1" id="KW-0067">ATP-binding</keyword>
<dbReference type="Proteomes" id="UP000470875">
    <property type="component" value="Unassembled WGS sequence"/>
</dbReference>
<sequence>MSERTLRGRLAVASGRLAGHASRMLGRGSGGMIGGKVALSAHPEVLKELCADRKVVLVTGTNGKSTTNKMVRAALGGESVASNVRGDNMPPGIVTALMNHPHSAYAAIEVDEMHLPAVAAEAKPAAIVLLNLSRDQLDRVGEIGTVEKRLRQAVEENPQAVVIANCDDPLITSAAWDAPNSVWVAAGSGWGADSASFPRGGGRVLREGTEWHVEGQPQFRRPSPTWWIEGTELVGPQGRYPLNLKLPGTVNLSNAAQAIACAVALGVDVEEAVAAVENVGEVAGRYQRFDVEGRRIRLLLAKNPAGWQEALTMVDPHTESIVIGVNGQIPDGEDLSWLWDVDFEGWGRTHATASGERGADLAVRLDYAEIDAPLIDEPLDAILAQEEGDVDVLLNYTAFRDLLSQLRAAGYQEVAGE</sequence>
<comment type="caution">
    <text evidence="1">Lacks conserved residue(s) required for the propagation of feature annotation.</text>
</comment>
<dbReference type="InterPro" id="IPR013564">
    <property type="entry name" value="MurT_C"/>
</dbReference>
<dbReference type="GO" id="GO:0009252">
    <property type="term" value="P:peptidoglycan biosynthetic process"/>
    <property type="evidence" value="ECO:0007669"/>
    <property type="project" value="UniProtKB-UniRule"/>
</dbReference>
<protein>
    <recommendedName>
        <fullName evidence="1">Lipid II isoglutaminyl synthase (glutamine-hydrolyzing) subunit MurT</fullName>
        <ecNumber evidence="1">6.3.5.13</ecNumber>
    </recommendedName>
</protein>
<dbReference type="Pfam" id="PF08353">
    <property type="entry name" value="MurT_C"/>
    <property type="match status" value="1"/>
</dbReference>
<dbReference type="Gene3D" id="3.40.1190.10">
    <property type="entry name" value="Mur-like, catalytic domain"/>
    <property type="match status" value="1"/>
</dbReference>
<dbReference type="InterPro" id="IPR036565">
    <property type="entry name" value="Mur-like_cat_sf"/>
</dbReference>
<dbReference type="EC" id="6.3.5.13" evidence="1"/>
<dbReference type="AlphaFoldDB" id="A0A6N7VR81"/>
<evidence type="ECO:0000313" key="5">
    <source>
        <dbReference type="Proteomes" id="UP000470875"/>
    </source>
</evidence>
<keyword evidence="1" id="KW-0436">Ligase</keyword>
<feature type="domain" description="Mur ligase central" evidence="2">
    <location>
        <begin position="58"/>
        <end position="262"/>
    </location>
</feature>
<comment type="function">
    <text evidence="1">The lipid II isoglutaminyl synthase complex catalyzes the formation of alpha-D-isoglutamine in the cell wall lipid II stem peptide. The MurT subunit catalyzes the ATP-dependent amidation of D-glutamate residue of lipid II, converting it to an isoglutamine residue.</text>
</comment>
<feature type="domain" description="Lipid II isoglutaminyl synthase (glutamine-hydrolyzing) subunit MurT C-terminal" evidence="3">
    <location>
        <begin position="300"/>
        <end position="398"/>
    </location>
</feature>
<dbReference type="InterPro" id="IPR013221">
    <property type="entry name" value="Mur_ligase_cen"/>
</dbReference>
<keyword evidence="1" id="KW-0479">Metal-binding</keyword>
<dbReference type="GO" id="GO:0046872">
    <property type="term" value="F:metal ion binding"/>
    <property type="evidence" value="ECO:0007669"/>
    <property type="project" value="UniProtKB-KW"/>
</dbReference>
<keyword evidence="5" id="KW-1185">Reference proteome</keyword>
<comment type="catalytic activity">
    <reaction evidence="1">
        <text>beta-D-GlcNAc-(1-&gt;4)-Mur2Ac(oyl-L-Ala-gamma-D-Glu-L-Lys-D-Ala-D-Ala)-di-trans,octa-cis-undecaprenyl diphosphate + ATP = beta-D-GlcNAc-(1-&gt;4)-Mur2Ac(oyl-L-Ala-gamma-D-O-P-Glu-L-Lys-D-Ala-D-Ala)-di-trans,octa-cis-undecaprenyl diphosphate + ADP</text>
        <dbReference type="Rhea" id="RHEA:59488"/>
        <dbReference type="ChEBI" id="CHEBI:30616"/>
        <dbReference type="ChEBI" id="CHEBI:60033"/>
        <dbReference type="ChEBI" id="CHEBI:143132"/>
        <dbReference type="ChEBI" id="CHEBI:456216"/>
    </reaction>
</comment>
<evidence type="ECO:0000256" key="1">
    <source>
        <dbReference type="HAMAP-Rule" id="MF_02214"/>
    </source>
</evidence>
<dbReference type="PANTHER" id="PTHR23135">
    <property type="entry name" value="MUR LIGASE FAMILY MEMBER"/>
    <property type="match status" value="1"/>
</dbReference>
<accession>A0A6N7VR81</accession>
<keyword evidence="1" id="KW-0547">Nucleotide-binding</keyword>
<dbReference type="GO" id="GO:0016881">
    <property type="term" value="F:acid-amino acid ligase activity"/>
    <property type="evidence" value="ECO:0007669"/>
    <property type="project" value="InterPro"/>
</dbReference>
<dbReference type="EMBL" id="VULO01000006">
    <property type="protein sequence ID" value="MSS84257.1"/>
    <property type="molecule type" value="Genomic_DNA"/>
</dbReference>
<comment type="subunit">
    <text evidence="1">Forms a heterodimer with GatD.</text>
</comment>
<proteinExistence type="inferred from homology"/>
<evidence type="ECO:0000313" key="4">
    <source>
        <dbReference type="EMBL" id="MSS84257.1"/>
    </source>
</evidence>
<keyword evidence="1" id="KW-0573">Peptidoglycan synthesis</keyword>
<name>A0A6N7VR81_9ACTO</name>
<comment type="similarity">
    <text evidence="1">Belongs to the MurCDEF family. MurT subfamily.</text>
</comment>
<reference evidence="4 5" key="1">
    <citation type="submission" date="2019-08" db="EMBL/GenBank/DDBJ databases">
        <title>In-depth cultivation of the pig gut microbiome towards novel bacterial diversity and tailored functional studies.</title>
        <authorList>
            <person name="Wylensek D."/>
            <person name="Hitch T.C.A."/>
            <person name="Clavel T."/>
        </authorList>
    </citation>
    <scope>NUCLEOTIDE SEQUENCE [LARGE SCALE GENOMIC DNA]</scope>
    <source>
        <strain evidence="4 5">WB03_NA08</strain>
    </source>
</reference>
<dbReference type="Pfam" id="PF08245">
    <property type="entry name" value="Mur_ligase_M"/>
    <property type="match status" value="1"/>
</dbReference>
<dbReference type="PANTHER" id="PTHR23135:SF7">
    <property type="entry name" value="LIPID II ISOGLUTAMINYL SYNTHASE (GLUTAMINE-HYDROLYZING) SUBUNIT MURT"/>
    <property type="match status" value="1"/>
</dbReference>
<comment type="caution">
    <text evidence="4">The sequence shown here is derived from an EMBL/GenBank/DDBJ whole genome shotgun (WGS) entry which is preliminary data.</text>
</comment>
<dbReference type="HAMAP" id="MF_02214">
    <property type="entry name" value="Lipid_II_synth_MurT"/>
    <property type="match status" value="1"/>
</dbReference>
<comment type="catalytic activity">
    <reaction evidence="1">
        <text>beta-D-GlcNAc-(1-&gt;4)-Mur2Ac(oyl-L-Ala-gamma-D-Glu-L-Lys-D-Ala-D-Ala)-di-trans,octa-cis-undecaprenyl diphosphate + L-glutamine + ATP + H2O = beta-D-GlcNAc-(1-&gt;4)-Mur2Ac(oyl-L-Ala-D-isoglutaminyl-L-Lys-D-Ala-D-Ala)-di-trans,octa-cis-undecaprenyl diphosphate + L-glutamate + ADP + phosphate + H(+)</text>
        <dbReference type="Rhea" id="RHEA:57928"/>
        <dbReference type="ChEBI" id="CHEBI:15377"/>
        <dbReference type="ChEBI" id="CHEBI:15378"/>
        <dbReference type="ChEBI" id="CHEBI:29985"/>
        <dbReference type="ChEBI" id="CHEBI:30616"/>
        <dbReference type="ChEBI" id="CHEBI:43474"/>
        <dbReference type="ChEBI" id="CHEBI:58359"/>
        <dbReference type="ChEBI" id="CHEBI:60033"/>
        <dbReference type="ChEBI" id="CHEBI:62233"/>
        <dbReference type="ChEBI" id="CHEBI:456216"/>
        <dbReference type="EC" id="6.3.5.13"/>
    </reaction>
</comment>
<dbReference type="UniPathway" id="UPA00219"/>